<dbReference type="PANTHER" id="PTHR11079:SF202">
    <property type="entry name" value="TRNA-SPECIFIC ADENOSINE DEAMINASE"/>
    <property type="match status" value="1"/>
</dbReference>
<dbReference type="GO" id="GO:0002100">
    <property type="term" value="P:tRNA wobble adenosine to inosine editing"/>
    <property type="evidence" value="ECO:0007669"/>
    <property type="project" value="UniProtKB-UniRule"/>
</dbReference>
<evidence type="ECO:0000259" key="8">
    <source>
        <dbReference type="PROSITE" id="PS51747"/>
    </source>
</evidence>
<comment type="similarity">
    <text evidence="7">Belongs to the cytidine and deoxycytidylate deaminase family.</text>
</comment>
<sequence length="142" mass="15168">MNYALVLARYAKEIGEVPIGAVLVKDGEILGEGWNCPITTNDPTAHAEIQAIRAGGNNLKNYRLINSTLYTTLEPCSMCAGAAIQARVKRIVFGAFDPKSGAAGTVINIFPTGLFNHSIEIRGGVLADLCGSVLTAFFKVRR</sequence>
<keyword evidence="10" id="KW-1185">Reference proteome</keyword>
<dbReference type="CDD" id="cd01285">
    <property type="entry name" value="nucleoside_deaminase"/>
    <property type="match status" value="1"/>
</dbReference>
<feature type="binding site" evidence="7">
    <location>
        <position position="79"/>
    </location>
    <ligand>
        <name>Zn(2+)</name>
        <dbReference type="ChEBI" id="CHEBI:29105"/>
        <note>catalytic</note>
    </ligand>
</feature>
<dbReference type="InterPro" id="IPR028883">
    <property type="entry name" value="tRNA_aden_deaminase"/>
</dbReference>
<evidence type="ECO:0000256" key="4">
    <source>
        <dbReference type="ARBA" id="ARBA00022801"/>
    </source>
</evidence>
<comment type="cofactor">
    <cofactor evidence="7">
        <name>Zn(2+)</name>
        <dbReference type="ChEBI" id="CHEBI:29105"/>
    </cofactor>
    <text evidence="7">Binds 1 zinc ion per subunit.</text>
</comment>
<dbReference type="KEGG" id="ntg:NSCAC_1636"/>
<evidence type="ECO:0000256" key="6">
    <source>
        <dbReference type="ARBA" id="ARBA00048045"/>
    </source>
</evidence>
<evidence type="ECO:0000256" key="2">
    <source>
        <dbReference type="ARBA" id="ARBA00022694"/>
    </source>
</evidence>
<feature type="binding site" evidence="7">
    <location>
        <position position="46"/>
    </location>
    <ligand>
        <name>Zn(2+)</name>
        <dbReference type="ChEBI" id="CHEBI:29105"/>
        <note>catalytic</note>
    </ligand>
</feature>
<evidence type="ECO:0000256" key="3">
    <source>
        <dbReference type="ARBA" id="ARBA00022723"/>
    </source>
</evidence>
<dbReference type="InterPro" id="IPR002125">
    <property type="entry name" value="CMP_dCMP_dom"/>
</dbReference>
<gene>
    <name evidence="7 9" type="primary">tadA</name>
    <name evidence="9" type="ORF">NSCAC_1636</name>
</gene>
<organism evidence="9 10">
    <name type="scientific">Candidatus Nitrosacidococcus tergens</name>
    <dbReference type="NCBI Taxonomy" id="553981"/>
    <lineage>
        <taxon>Bacteria</taxon>
        <taxon>Pseudomonadati</taxon>
        <taxon>Pseudomonadota</taxon>
        <taxon>Gammaproteobacteria</taxon>
        <taxon>Chromatiales</taxon>
        <taxon>Chromatiaceae</taxon>
        <taxon>Candidatus Nitrosacidococcus</taxon>
    </lineage>
</organism>
<keyword evidence="3 7" id="KW-0479">Metal-binding</keyword>
<keyword evidence="4 7" id="KW-0378">Hydrolase</keyword>
<keyword evidence="2 7" id="KW-0819">tRNA processing</keyword>
<dbReference type="GO" id="GO:0052717">
    <property type="term" value="F:tRNA-specific adenosine-34 deaminase activity"/>
    <property type="evidence" value="ECO:0007669"/>
    <property type="project" value="UniProtKB-UniRule"/>
</dbReference>
<reference evidence="9 10" key="1">
    <citation type="submission" date="2020-03" db="EMBL/GenBank/DDBJ databases">
        <authorList>
            <person name="Picone N."/>
        </authorList>
    </citation>
    <scope>NUCLEOTIDE SEQUENCE [LARGE SCALE GENOMIC DNA]</scope>
    <source>
        <strain evidence="9">NSCAC1</strain>
    </source>
</reference>
<name>A0A7G1QBQ8_9GAMM</name>
<dbReference type="PANTHER" id="PTHR11079">
    <property type="entry name" value="CYTOSINE DEAMINASE FAMILY MEMBER"/>
    <property type="match status" value="1"/>
</dbReference>
<dbReference type="Gene3D" id="3.40.140.10">
    <property type="entry name" value="Cytidine Deaminase, domain 2"/>
    <property type="match status" value="1"/>
</dbReference>
<dbReference type="SUPFAM" id="SSF53927">
    <property type="entry name" value="Cytidine deaminase-like"/>
    <property type="match status" value="1"/>
</dbReference>
<dbReference type="FunFam" id="3.40.140.10:FF:000005">
    <property type="entry name" value="tRNA-specific adenosine deaminase"/>
    <property type="match status" value="1"/>
</dbReference>
<accession>A0A7G1QBQ8</accession>
<comment type="catalytic activity">
    <reaction evidence="6 7">
        <text>adenosine(34) in tRNA + H2O + H(+) = inosine(34) in tRNA + NH4(+)</text>
        <dbReference type="Rhea" id="RHEA:43168"/>
        <dbReference type="Rhea" id="RHEA-COMP:10373"/>
        <dbReference type="Rhea" id="RHEA-COMP:10374"/>
        <dbReference type="ChEBI" id="CHEBI:15377"/>
        <dbReference type="ChEBI" id="CHEBI:15378"/>
        <dbReference type="ChEBI" id="CHEBI:28938"/>
        <dbReference type="ChEBI" id="CHEBI:74411"/>
        <dbReference type="ChEBI" id="CHEBI:82852"/>
        <dbReference type="EC" id="3.5.4.33"/>
    </reaction>
</comment>
<evidence type="ECO:0000256" key="7">
    <source>
        <dbReference type="HAMAP-Rule" id="MF_00972"/>
    </source>
</evidence>
<dbReference type="PROSITE" id="PS51747">
    <property type="entry name" value="CYT_DCMP_DEAMINASES_2"/>
    <property type="match status" value="1"/>
</dbReference>
<dbReference type="Pfam" id="PF00383">
    <property type="entry name" value="dCMP_cyt_deam_1"/>
    <property type="match status" value="1"/>
</dbReference>
<feature type="active site" description="Proton donor" evidence="7">
    <location>
        <position position="48"/>
    </location>
</feature>
<dbReference type="GO" id="GO:0008270">
    <property type="term" value="F:zinc ion binding"/>
    <property type="evidence" value="ECO:0007669"/>
    <property type="project" value="UniProtKB-UniRule"/>
</dbReference>
<evidence type="ECO:0000313" key="9">
    <source>
        <dbReference type="EMBL" id="CAB1277371.1"/>
    </source>
</evidence>
<feature type="binding site" evidence="7">
    <location>
        <position position="76"/>
    </location>
    <ligand>
        <name>Zn(2+)</name>
        <dbReference type="ChEBI" id="CHEBI:29105"/>
        <note>catalytic</note>
    </ligand>
</feature>
<proteinExistence type="inferred from homology"/>
<evidence type="ECO:0000313" key="10">
    <source>
        <dbReference type="Proteomes" id="UP000516072"/>
    </source>
</evidence>
<dbReference type="EMBL" id="LR778175">
    <property type="protein sequence ID" value="CAB1277371.1"/>
    <property type="molecule type" value="Genomic_DNA"/>
</dbReference>
<dbReference type="NCBIfam" id="NF008113">
    <property type="entry name" value="PRK10860.1"/>
    <property type="match status" value="1"/>
</dbReference>
<dbReference type="EC" id="3.5.4.33" evidence="7"/>
<feature type="domain" description="CMP/dCMP-type deaminase" evidence="8">
    <location>
        <begin position="1"/>
        <end position="106"/>
    </location>
</feature>
<evidence type="ECO:0000256" key="5">
    <source>
        <dbReference type="ARBA" id="ARBA00022833"/>
    </source>
</evidence>
<keyword evidence="5 7" id="KW-0862">Zinc</keyword>
<evidence type="ECO:0000256" key="1">
    <source>
        <dbReference type="ARBA" id="ARBA00011738"/>
    </source>
</evidence>
<dbReference type="RefSeq" id="WP_197744290.1">
    <property type="nucleotide sequence ID" value="NZ_LR778175.1"/>
</dbReference>
<comment type="subunit">
    <text evidence="1 7">Homodimer.</text>
</comment>
<dbReference type="Proteomes" id="UP000516072">
    <property type="component" value="Chromosome"/>
</dbReference>
<dbReference type="AlphaFoldDB" id="A0A7G1QBQ8"/>
<dbReference type="HAMAP" id="MF_00972">
    <property type="entry name" value="tRNA_aden_deaminase"/>
    <property type="match status" value="1"/>
</dbReference>
<comment type="function">
    <text evidence="7">Catalyzes the deamination of adenosine to inosine at the wobble position 34 of tRNA(Arg2).</text>
</comment>
<dbReference type="InterPro" id="IPR016193">
    <property type="entry name" value="Cytidine_deaminase-like"/>
</dbReference>
<protein>
    <recommendedName>
        <fullName evidence="7">tRNA-specific adenosine deaminase</fullName>
        <ecNumber evidence="7">3.5.4.33</ecNumber>
    </recommendedName>
</protein>